<dbReference type="Pfam" id="PF07836">
    <property type="entry name" value="DmpG_comm"/>
    <property type="match status" value="1"/>
</dbReference>
<keyword evidence="5 7" id="KW-0456">Lyase</keyword>
<dbReference type="GO" id="GO:0008701">
    <property type="term" value="F:4-hydroxy-2-oxovalerate aldolase activity"/>
    <property type="evidence" value="ECO:0007669"/>
    <property type="project" value="UniProtKB-EC"/>
</dbReference>
<feature type="site" description="Transition state stabilizer" evidence="7">
    <location>
        <position position="20"/>
    </location>
</feature>
<dbReference type="InterPro" id="IPR035685">
    <property type="entry name" value="DRE_TIM_HOA"/>
</dbReference>
<keyword evidence="2 7" id="KW-0479">Metal-binding</keyword>
<dbReference type="InterPro" id="IPR000891">
    <property type="entry name" value="PYR_CT"/>
</dbReference>
<dbReference type="EC" id="4.1.3.39" evidence="7 8"/>
<feature type="active site" description="Proton acceptor" evidence="7">
    <location>
        <position position="24"/>
    </location>
</feature>
<evidence type="ECO:0000256" key="2">
    <source>
        <dbReference type="ARBA" id="ARBA00022723"/>
    </source>
</evidence>
<sequence length="358" mass="37732">MDDAMSGRQPRVLIHDPTLRDGHHAVRHQLDREQLHAYAAAADAAGLPVVEIGHGNGLGASSLQIGRARLSDEEMLDTVRGALTRSRMGVFMAPGWGTSKDLRNAVALGADVVRIAAHCTEATVTERHLDVVRSHGAEAQGVLLMSHMASPEQLTEQCALLVRFGAQAVGIFDSAGHYLPADVTARITAITAAVDVPVIFHGHNNLGLAITNSISAVRAGASIIDATARGFGAGAGNTQLEVLVAVLDRLGHSTGIDLRRLLAAADTAEEHLMPAPPTIDSISLVSGLAGVFSGFKKPVLETARRQGVDPIQLLFELGKRQAVAGQEDLIGDVARQLKQDLTRADETSPTTSTERQAP</sequence>
<dbReference type="InterPro" id="IPR013785">
    <property type="entry name" value="Aldolase_TIM"/>
</dbReference>
<comment type="catalytic activity">
    <reaction evidence="6">
        <text>(S)-4-hydroxy-2-oxohexanoate = propanal + pyruvate</text>
        <dbReference type="Rhea" id="RHEA:36003"/>
        <dbReference type="ChEBI" id="CHEBI:15361"/>
        <dbReference type="ChEBI" id="CHEBI:17153"/>
        <dbReference type="ChEBI" id="CHEBI:73142"/>
        <dbReference type="EC" id="4.1.3.43"/>
    </reaction>
    <physiologicalReaction direction="left-to-right" evidence="6">
        <dbReference type="Rhea" id="RHEA:36004"/>
    </physiologicalReaction>
</comment>
<evidence type="ECO:0000256" key="7">
    <source>
        <dbReference type="HAMAP-Rule" id="MF_01656"/>
    </source>
</evidence>
<feature type="binding site" evidence="7">
    <location>
        <begin position="20"/>
        <end position="21"/>
    </location>
    <ligand>
        <name>substrate</name>
    </ligand>
</feature>
<proteinExistence type="inferred from homology"/>
<feature type="binding site" evidence="7">
    <location>
        <position position="203"/>
    </location>
    <ligand>
        <name>Mn(2+)</name>
        <dbReference type="ChEBI" id="CHEBI:29035"/>
    </ligand>
</feature>
<keyword evidence="11" id="KW-1185">Reference proteome</keyword>
<dbReference type="Proteomes" id="UP001611548">
    <property type="component" value="Unassembled WGS sequence"/>
</dbReference>
<evidence type="ECO:0000256" key="5">
    <source>
        <dbReference type="ARBA" id="ARBA00023239"/>
    </source>
</evidence>
<dbReference type="Gene3D" id="1.10.8.60">
    <property type="match status" value="1"/>
</dbReference>
<dbReference type="InterPro" id="IPR017629">
    <property type="entry name" value="4OH_2_O-val_aldolase"/>
</dbReference>
<name>A0ABW7USQ3_9ACTN</name>
<evidence type="ECO:0000256" key="6">
    <source>
        <dbReference type="ARBA" id="ARBA00023518"/>
    </source>
</evidence>
<reference evidence="10 11" key="1">
    <citation type="submission" date="2024-10" db="EMBL/GenBank/DDBJ databases">
        <title>The Natural Products Discovery Center: Release of the First 8490 Sequenced Strains for Exploring Actinobacteria Biosynthetic Diversity.</title>
        <authorList>
            <person name="Kalkreuter E."/>
            <person name="Kautsar S.A."/>
            <person name="Yang D."/>
            <person name="Bader C.D."/>
            <person name="Teijaro C.N."/>
            <person name="Fluegel L."/>
            <person name="Davis C.M."/>
            <person name="Simpson J.R."/>
            <person name="Lauterbach L."/>
            <person name="Steele A.D."/>
            <person name="Gui C."/>
            <person name="Meng S."/>
            <person name="Li G."/>
            <person name="Viehrig K."/>
            <person name="Ye F."/>
            <person name="Su P."/>
            <person name="Kiefer A.F."/>
            <person name="Nichols A."/>
            <person name="Cepeda A.J."/>
            <person name="Yan W."/>
            <person name="Fan B."/>
            <person name="Jiang Y."/>
            <person name="Adhikari A."/>
            <person name="Zheng C.-J."/>
            <person name="Schuster L."/>
            <person name="Cowan T.M."/>
            <person name="Smanski M.J."/>
            <person name="Chevrette M.G."/>
            <person name="De Carvalho L.P.S."/>
            <person name="Shen B."/>
        </authorList>
    </citation>
    <scope>NUCLEOTIDE SEQUENCE [LARGE SCALE GENOMIC DNA]</scope>
    <source>
        <strain evidence="10 11">NPDC020327</strain>
    </source>
</reference>
<dbReference type="PANTHER" id="PTHR10277:SF9">
    <property type="entry name" value="2-ISOPROPYLMALATE SYNTHASE 1, CHLOROPLASTIC-RELATED"/>
    <property type="match status" value="1"/>
</dbReference>
<feature type="binding site" evidence="7">
    <location>
        <position position="174"/>
    </location>
    <ligand>
        <name>substrate</name>
    </ligand>
</feature>
<evidence type="ECO:0000256" key="1">
    <source>
        <dbReference type="ARBA" id="ARBA00008944"/>
    </source>
</evidence>
<feature type="domain" description="Pyruvate carboxyltransferase" evidence="9">
    <location>
        <begin position="12"/>
        <end position="262"/>
    </location>
</feature>
<dbReference type="NCBIfam" id="NF006049">
    <property type="entry name" value="PRK08195.1"/>
    <property type="match status" value="1"/>
</dbReference>
<feature type="binding site" evidence="7">
    <location>
        <position position="201"/>
    </location>
    <ligand>
        <name>Mn(2+)</name>
        <dbReference type="ChEBI" id="CHEBI:29035"/>
    </ligand>
</feature>
<comment type="catalytic activity">
    <reaction evidence="7">
        <text>(S)-4-hydroxy-2-oxopentanoate = acetaldehyde + pyruvate</text>
        <dbReference type="Rhea" id="RHEA:22624"/>
        <dbReference type="ChEBI" id="CHEBI:15343"/>
        <dbReference type="ChEBI" id="CHEBI:15361"/>
        <dbReference type="ChEBI" id="CHEBI:73143"/>
        <dbReference type="EC" id="4.1.3.39"/>
    </reaction>
</comment>
<dbReference type="HAMAP" id="MF_01656">
    <property type="entry name" value="HOA"/>
    <property type="match status" value="1"/>
</dbReference>
<protein>
    <recommendedName>
        <fullName evidence="7 8">4-hydroxy-2-oxovalerate aldolase</fullName>
        <shortName evidence="7">HOA</shortName>
        <ecNumber evidence="7 8">4.1.3.39</ecNumber>
    </recommendedName>
    <alternativeName>
        <fullName evidence="7">4-hydroxy-2-keto-pentanoic acid aldolase</fullName>
    </alternativeName>
    <alternativeName>
        <fullName evidence="7">4-hydroxy-2-oxopentanoate aldolase</fullName>
    </alternativeName>
</protein>
<evidence type="ECO:0000259" key="9">
    <source>
        <dbReference type="PROSITE" id="PS50991"/>
    </source>
</evidence>
<dbReference type="NCBIfam" id="TIGR03217">
    <property type="entry name" value="4OH_2_O_val_ald"/>
    <property type="match status" value="1"/>
</dbReference>
<evidence type="ECO:0000256" key="3">
    <source>
        <dbReference type="ARBA" id="ARBA00022797"/>
    </source>
</evidence>
<dbReference type="RefSeq" id="WP_398718271.1">
    <property type="nucleotide sequence ID" value="NZ_JBIRWE010000004.1"/>
</dbReference>
<dbReference type="CDD" id="cd07943">
    <property type="entry name" value="DRE_TIM_HOA"/>
    <property type="match status" value="1"/>
</dbReference>
<dbReference type="InterPro" id="IPR050073">
    <property type="entry name" value="2-IPM_HCS-like"/>
</dbReference>
<evidence type="ECO:0000313" key="11">
    <source>
        <dbReference type="Proteomes" id="UP001611548"/>
    </source>
</evidence>
<dbReference type="EMBL" id="JBIRWE010000004">
    <property type="protein sequence ID" value="MFI1964740.1"/>
    <property type="molecule type" value="Genomic_DNA"/>
</dbReference>
<organism evidence="10 11">
    <name type="scientific">Streptomyces pathocidini</name>
    <dbReference type="NCBI Taxonomy" id="1650571"/>
    <lineage>
        <taxon>Bacteria</taxon>
        <taxon>Bacillati</taxon>
        <taxon>Actinomycetota</taxon>
        <taxon>Actinomycetes</taxon>
        <taxon>Kitasatosporales</taxon>
        <taxon>Streptomycetaceae</taxon>
        <taxon>Streptomyces</taxon>
    </lineage>
</organism>
<dbReference type="Gene3D" id="3.20.20.70">
    <property type="entry name" value="Aldolase class I"/>
    <property type="match status" value="1"/>
</dbReference>
<evidence type="ECO:0000256" key="4">
    <source>
        <dbReference type="ARBA" id="ARBA00023211"/>
    </source>
</evidence>
<comment type="similarity">
    <text evidence="1 7">Belongs to the 4-hydroxy-2-oxovalerate aldolase family.</text>
</comment>
<feature type="binding site" evidence="7">
    <location>
        <position position="21"/>
    </location>
    <ligand>
        <name>Mn(2+)</name>
        <dbReference type="ChEBI" id="CHEBI:29035"/>
    </ligand>
</feature>
<dbReference type="SUPFAM" id="SSF51569">
    <property type="entry name" value="Aldolase"/>
    <property type="match status" value="1"/>
</dbReference>
<dbReference type="Pfam" id="PF00682">
    <property type="entry name" value="HMGL-like"/>
    <property type="match status" value="1"/>
</dbReference>
<keyword evidence="4 7" id="KW-0464">Manganese</keyword>
<feature type="binding site" evidence="7">
    <location>
        <position position="201"/>
    </location>
    <ligand>
        <name>substrate</name>
    </ligand>
</feature>
<comment type="caution">
    <text evidence="7">Lacks conserved residue(s) required for the propagation of feature annotation.</text>
</comment>
<keyword evidence="3 7" id="KW-0058">Aromatic hydrocarbons catabolism</keyword>
<dbReference type="PANTHER" id="PTHR10277">
    <property type="entry name" value="HOMOCITRATE SYNTHASE-RELATED"/>
    <property type="match status" value="1"/>
</dbReference>
<accession>A0ABW7USQ3</accession>
<evidence type="ECO:0000313" key="10">
    <source>
        <dbReference type="EMBL" id="MFI1964740.1"/>
    </source>
</evidence>
<dbReference type="PROSITE" id="PS50991">
    <property type="entry name" value="PYR_CT"/>
    <property type="match status" value="1"/>
</dbReference>
<dbReference type="InterPro" id="IPR012425">
    <property type="entry name" value="DmpG_comm"/>
</dbReference>
<comment type="caution">
    <text evidence="10">The sequence shown here is derived from an EMBL/GenBank/DDBJ whole genome shotgun (WGS) entry which is preliminary data.</text>
</comment>
<evidence type="ECO:0000256" key="8">
    <source>
        <dbReference type="NCBIfam" id="TIGR03217"/>
    </source>
</evidence>
<dbReference type="SUPFAM" id="SSF89000">
    <property type="entry name" value="post-HMGL domain-like"/>
    <property type="match status" value="1"/>
</dbReference>
<gene>
    <name evidence="10" type="primary">dmpG</name>
    <name evidence="10" type="ORF">ACH429_11565</name>
</gene>